<feature type="compositionally biased region" description="Low complexity" evidence="1">
    <location>
        <begin position="59"/>
        <end position="68"/>
    </location>
</feature>
<gene>
    <name evidence="2" type="ORF">GOP47_0021109</name>
</gene>
<organism evidence="2 3">
    <name type="scientific">Adiantum capillus-veneris</name>
    <name type="common">Maidenhair fern</name>
    <dbReference type="NCBI Taxonomy" id="13818"/>
    <lineage>
        <taxon>Eukaryota</taxon>
        <taxon>Viridiplantae</taxon>
        <taxon>Streptophyta</taxon>
        <taxon>Embryophyta</taxon>
        <taxon>Tracheophyta</taxon>
        <taxon>Polypodiopsida</taxon>
        <taxon>Polypodiidae</taxon>
        <taxon>Polypodiales</taxon>
        <taxon>Pteridineae</taxon>
        <taxon>Pteridaceae</taxon>
        <taxon>Vittarioideae</taxon>
        <taxon>Adiantum</taxon>
    </lineage>
</organism>
<accession>A0A9D4UC16</accession>
<dbReference type="EMBL" id="JABFUD020000020">
    <property type="protein sequence ID" value="KAI5064439.1"/>
    <property type="molecule type" value="Genomic_DNA"/>
</dbReference>
<dbReference type="Proteomes" id="UP000886520">
    <property type="component" value="Chromosome 20"/>
</dbReference>
<name>A0A9D4UC16_ADICA</name>
<evidence type="ECO:0000313" key="3">
    <source>
        <dbReference type="Proteomes" id="UP000886520"/>
    </source>
</evidence>
<proteinExistence type="predicted"/>
<sequence length="110" mass="12614">MPWQNVVGEKSKSLFSGPTMEWAASYTWTHTMSTAFSVPNAERALGLQLHQDGDKNSSHKPQSHSSKPALRITKMRVVIIVECYLAWTLLSLRRTTEWRKRKVRSSELNN</sequence>
<dbReference type="AlphaFoldDB" id="A0A9D4UC16"/>
<feature type="region of interest" description="Disordered" evidence="1">
    <location>
        <begin position="47"/>
        <end position="68"/>
    </location>
</feature>
<evidence type="ECO:0000256" key="1">
    <source>
        <dbReference type="SAM" id="MobiDB-lite"/>
    </source>
</evidence>
<reference evidence="2" key="1">
    <citation type="submission" date="2021-01" db="EMBL/GenBank/DDBJ databases">
        <title>Adiantum capillus-veneris genome.</title>
        <authorList>
            <person name="Fang Y."/>
            <person name="Liao Q."/>
        </authorList>
    </citation>
    <scope>NUCLEOTIDE SEQUENCE</scope>
    <source>
        <strain evidence="2">H3</strain>
        <tissue evidence="2">Leaf</tissue>
    </source>
</reference>
<comment type="caution">
    <text evidence="2">The sequence shown here is derived from an EMBL/GenBank/DDBJ whole genome shotgun (WGS) entry which is preliminary data.</text>
</comment>
<evidence type="ECO:0000313" key="2">
    <source>
        <dbReference type="EMBL" id="KAI5064439.1"/>
    </source>
</evidence>
<protein>
    <submittedName>
        <fullName evidence="2">Uncharacterized protein</fullName>
    </submittedName>
</protein>
<keyword evidence="3" id="KW-1185">Reference proteome</keyword>